<keyword evidence="2" id="KW-0808">Transferase</keyword>
<dbReference type="InterPro" id="IPR016181">
    <property type="entry name" value="Acyl_CoA_acyltransferase"/>
</dbReference>
<dbReference type="Pfam" id="PF00583">
    <property type="entry name" value="Acetyltransf_1"/>
    <property type="match status" value="1"/>
</dbReference>
<proteinExistence type="predicted"/>
<reference evidence="3" key="1">
    <citation type="submission" date="2018-08" db="EMBL/GenBank/DDBJ databases">
        <authorList>
            <person name="Chevrot R."/>
        </authorList>
    </citation>
    <scope>NUCLEOTIDE SEQUENCE [LARGE SCALE GENOMIC DNA]</scope>
</reference>
<feature type="domain" description="N-acetyltransferase" evidence="1">
    <location>
        <begin position="4"/>
        <end position="153"/>
    </location>
</feature>
<dbReference type="PANTHER" id="PTHR43072">
    <property type="entry name" value="N-ACETYLTRANSFERASE"/>
    <property type="match status" value="1"/>
</dbReference>
<dbReference type="InterPro" id="IPR000182">
    <property type="entry name" value="GNAT_dom"/>
</dbReference>
<dbReference type="EMBL" id="LS992241">
    <property type="protein sequence ID" value="SYX83006.1"/>
    <property type="molecule type" value="Genomic_DNA"/>
</dbReference>
<dbReference type="Gene3D" id="3.40.630.30">
    <property type="match status" value="1"/>
</dbReference>
<evidence type="ECO:0000259" key="1">
    <source>
        <dbReference type="PROSITE" id="PS51186"/>
    </source>
</evidence>
<dbReference type="EC" id="2.3.1.-" evidence="2"/>
<sequence length="153" mass="18071">MTAYAVKLATIEDLPELAEIFNLYRVFYGQDSNVEQASRFLFERFEHRESVVFIARDLDTKEIAGFTQLYPSFSSISMERTYILNDLFVRSEHRKQGIGQLLLEAAENYAQQMNAKGLELSTAIDNEQAQRLYERNGFERDEEYFHYFLRVRK</sequence>
<dbReference type="CDD" id="cd04301">
    <property type="entry name" value="NAT_SF"/>
    <property type="match status" value="1"/>
</dbReference>
<dbReference type="RefSeq" id="WP_138185169.1">
    <property type="nucleotide sequence ID" value="NZ_LS992241.1"/>
</dbReference>
<dbReference type="PROSITE" id="PS51186">
    <property type="entry name" value="GNAT"/>
    <property type="match status" value="1"/>
</dbReference>
<dbReference type="GO" id="GO:0016747">
    <property type="term" value="F:acyltransferase activity, transferring groups other than amino-acyl groups"/>
    <property type="evidence" value="ECO:0007669"/>
    <property type="project" value="InterPro"/>
</dbReference>
<accession>A0A383R9J4</accession>
<evidence type="ECO:0000313" key="2">
    <source>
        <dbReference type="EMBL" id="SYX83006.1"/>
    </source>
</evidence>
<name>A0A383R9J4_PAEAL</name>
<gene>
    <name evidence="2" type="primary">yhfO</name>
    <name evidence="2" type="ORF">PBLR_11428</name>
</gene>
<dbReference type="AlphaFoldDB" id="A0A383R9J4"/>
<dbReference type="PANTHER" id="PTHR43072:SF60">
    <property type="entry name" value="L-2,4-DIAMINOBUTYRIC ACID ACETYLTRANSFERASE"/>
    <property type="match status" value="1"/>
</dbReference>
<dbReference type="SUPFAM" id="SSF55729">
    <property type="entry name" value="Acyl-CoA N-acyltransferases (Nat)"/>
    <property type="match status" value="1"/>
</dbReference>
<dbReference type="Proteomes" id="UP000304148">
    <property type="component" value="Chromosome"/>
</dbReference>
<keyword evidence="2" id="KW-0012">Acyltransferase</keyword>
<protein>
    <submittedName>
        <fullName evidence="2">Uncharacterized N-acetyltransferase YhfO</fullName>
        <ecNumber evidence="2">2.3.1.-</ecNumber>
    </submittedName>
</protein>
<organism evidence="2 3">
    <name type="scientific">Paenibacillus alvei</name>
    <name type="common">Bacillus alvei</name>
    <dbReference type="NCBI Taxonomy" id="44250"/>
    <lineage>
        <taxon>Bacteria</taxon>
        <taxon>Bacillati</taxon>
        <taxon>Bacillota</taxon>
        <taxon>Bacilli</taxon>
        <taxon>Bacillales</taxon>
        <taxon>Paenibacillaceae</taxon>
        <taxon>Paenibacillus</taxon>
    </lineage>
</organism>
<evidence type="ECO:0000313" key="3">
    <source>
        <dbReference type="Proteomes" id="UP000304148"/>
    </source>
</evidence>